<name>A0ABR7KL11_9FIRM</name>
<dbReference type="Proteomes" id="UP000649075">
    <property type="component" value="Unassembled WGS sequence"/>
</dbReference>
<proteinExistence type="predicted"/>
<evidence type="ECO:0000256" key="1">
    <source>
        <dbReference type="SAM" id="Phobius"/>
    </source>
</evidence>
<dbReference type="RefSeq" id="WP_186999849.1">
    <property type="nucleotide sequence ID" value="NZ_JACRWH010000132.1"/>
</dbReference>
<keyword evidence="3" id="KW-1185">Reference proteome</keyword>
<keyword evidence="1" id="KW-0472">Membrane</keyword>
<evidence type="ECO:0000313" key="3">
    <source>
        <dbReference type="Proteomes" id="UP000649075"/>
    </source>
</evidence>
<accession>A0ABR7KL11</accession>
<dbReference type="EMBL" id="JACRWH010000132">
    <property type="protein sequence ID" value="MBC6013441.1"/>
    <property type="molecule type" value="Genomic_DNA"/>
</dbReference>
<reference evidence="2 3" key="1">
    <citation type="submission" date="2020-08" db="EMBL/GenBank/DDBJ databases">
        <authorList>
            <person name="Liu C."/>
            <person name="Sun Q."/>
        </authorList>
    </citation>
    <scope>NUCLEOTIDE SEQUENCE [LARGE SCALE GENOMIC DNA]</scope>
    <source>
        <strain evidence="2 3">L34</strain>
    </source>
</reference>
<keyword evidence="1" id="KW-1133">Transmembrane helix</keyword>
<feature type="transmembrane region" description="Helical" evidence="1">
    <location>
        <begin position="12"/>
        <end position="31"/>
    </location>
</feature>
<sequence>MKKFENIKLLEFLVIFELIFENVNIGLNLGMTKRTFKMRFFKSSDALDALVLS</sequence>
<protein>
    <submittedName>
        <fullName evidence="2">Uncharacterized protein</fullName>
    </submittedName>
</protein>
<comment type="caution">
    <text evidence="2">The sequence shown here is derived from an EMBL/GenBank/DDBJ whole genome shotgun (WGS) entry which is preliminary data.</text>
</comment>
<keyword evidence="1" id="KW-0812">Transmembrane</keyword>
<evidence type="ECO:0000313" key="2">
    <source>
        <dbReference type="EMBL" id="MBC6013441.1"/>
    </source>
</evidence>
<organism evidence="2 3">
    <name type="scientific">Holdemanella hominis</name>
    <dbReference type="NCBI Taxonomy" id="2764327"/>
    <lineage>
        <taxon>Bacteria</taxon>
        <taxon>Bacillati</taxon>
        <taxon>Bacillota</taxon>
        <taxon>Erysipelotrichia</taxon>
        <taxon>Erysipelotrichales</taxon>
        <taxon>Erysipelotrichaceae</taxon>
        <taxon>Holdemanella</taxon>
    </lineage>
</organism>
<gene>
    <name evidence="2" type="ORF">H8911_12235</name>
</gene>